<keyword evidence="2" id="KW-1185">Reference proteome</keyword>
<reference evidence="1 2" key="1">
    <citation type="submission" date="2020-07" db="EMBL/GenBank/DDBJ databases">
        <authorList>
            <person name="Feng H."/>
        </authorList>
    </citation>
    <scope>NUCLEOTIDE SEQUENCE [LARGE SCALE GENOMIC DNA]</scope>
    <source>
        <strain evidence="2">s-10</strain>
    </source>
</reference>
<gene>
    <name evidence="1" type="ORF">H1191_16700</name>
</gene>
<evidence type="ECO:0000313" key="1">
    <source>
        <dbReference type="EMBL" id="MBA4495931.1"/>
    </source>
</evidence>
<dbReference type="RefSeq" id="WP_181753898.1">
    <property type="nucleotide sequence ID" value="NZ_JACEIQ010000021.1"/>
</dbReference>
<proteinExistence type="predicted"/>
<evidence type="ECO:0000313" key="2">
    <source>
        <dbReference type="Proteomes" id="UP000535491"/>
    </source>
</evidence>
<name>A0A7W2A8U2_9BACL</name>
<dbReference type="EMBL" id="JACEIQ010000021">
    <property type="protein sequence ID" value="MBA4495931.1"/>
    <property type="molecule type" value="Genomic_DNA"/>
</dbReference>
<organism evidence="1 2">
    <name type="scientific">Paenactinomyces guangxiensis</name>
    <dbReference type="NCBI Taxonomy" id="1490290"/>
    <lineage>
        <taxon>Bacteria</taxon>
        <taxon>Bacillati</taxon>
        <taxon>Bacillota</taxon>
        <taxon>Bacilli</taxon>
        <taxon>Bacillales</taxon>
        <taxon>Thermoactinomycetaceae</taxon>
        <taxon>Paenactinomyces</taxon>
    </lineage>
</organism>
<sequence>MIKIINVIINEDSLKMTSLESITGDIYFAVGDEYFPEPDWLDFPVVILTWWCQEILALTTYSEKCKFLFMDGPLLARGTKKGNDIIELEFVQERLNGDEKLFTATCSIKQFKKSLLRASKKLLRAIEEKKWDTPDVQELKRVTSLMS</sequence>
<dbReference type="Proteomes" id="UP000535491">
    <property type="component" value="Unassembled WGS sequence"/>
</dbReference>
<comment type="caution">
    <text evidence="1">The sequence shown here is derived from an EMBL/GenBank/DDBJ whole genome shotgun (WGS) entry which is preliminary data.</text>
</comment>
<accession>A0A7W2A8U2</accession>
<protein>
    <submittedName>
        <fullName evidence="1">Uncharacterized protein</fullName>
    </submittedName>
</protein>
<dbReference type="AlphaFoldDB" id="A0A7W2A8U2"/>